<dbReference type="PROSITE" id="PS00101">
    <property type="entry name" value="HEXAPEP_TRANSFERASES"/>
    <property type="match status" value="1"/>
</dbReference>
<dbReference type="GO" id="GO:0016746">
    <property type="term" value="F:acyltransferase activity"/>
    <property type="evidence" value="ECO:0007669"/>
    <property type="project" value="UniProtKB-KW"/>
</dbReference>
<dbReference type="Gene3D" id="2.160.10.10">
    <property type="entry name" value="Hexapeptide repeat proteins"/>
    <property type="match status" value="1"/>
</dbReference>
<dbReference type="Proteomes" id="UP000317624">
    <property type="component" value="Unassembled WGS sequence"/>
</dbReference>
<protein>
    <submittedName>
        <fullName evidence="6">CatB-related O-acetyltransferase</fullName>
    </submittedName>
</protein>
<evidence type="ECO:0000256" key="5">
    <source>
        <dbReference type="ARBA" id="ARBA00023315"/>
    </source>
</evidence>
<dbReference type="Pfam" id="PF00132">
    <property type="entry name" value="Hexapep"/>
    <property type="match status" value="1"/>
</dbReference>
<dbReference type="FunFam" id="2.160.10.10:FF:000037">
    <property type="entry name" value="Streptogramin A acetyltransferase"/>
    <property type="match status" value="1"/>
</dbReference>
<name>A0A558BPI8_9BACT</name>
<accession>A0A558BPI8</accession>
<organism evidence="6 7">
    <name type="scientific">Hymenobacter setariae</name>
    <dbReference type="NCBI Taxonomy" id="2594794"/>
    <lineage>
        <taxon>Bacteria</taxon>
        <taxon>Pseudomonadati</taxon>
        <taxon>Bacteroidota</taxon>
        <taxon>Cytophagia</taxon>
        <taxon>Cytophagales</taxon>
        <taxon>Hymenobacteraceae</taxon>
        <taxon>Hymenobacter</taxon>
    </lineage>
</organism>
<dbReference type="SUPFAM" id="SSF51161">
    <property type="entry name" value="Trimeric LpxA-like enzymes"/>
    <property type="match status" value="1"/>
</dbReference>
<evidence type="ECO:0000313" key="6">
    <source>
        <dbReference type="EMBL" id="TVT38408.1"/>
    </source>
</evidence>
<dbReference type="EMBL" id="VMRJ01000005">
    <property type="protein sequence ID" value="TVT38408.1"/>
    <property type="molecule type" value="Genomic_DNA"/>
</dbReference>
<dbReference type="RefSeq" id="WP_144851247.1">
    <property type="nucleotide sequence ID" value="NZ_VMRJ01000005.1"/>
</dbReference>
<dbReference type="InterPro" id="IPR018357">
    <property type="entry name" value="Hexapep_transf_CS"/>
</dbReference>
<dbReference type="GO" id="GO:0046677">
    <property type="term" value="P:response to antibiotic"/>
    <property type="evidence" value="ECO:0007669"/>
    <property type="project" value="UniProtKB-KW"/>
</dbReference>
<proteinExistence type="inferred from homology"/>
<keyword evidence="2 6" id="KW-0808">Transferase</keyword>
<comment type="similarity">
    <text evidence="1">Belongs to the transferase hexapeptide repeat family.</text>
</comment>
<reference evidence="6 7" key="1">
    <citation type="submission" date="2019-07" db="EMBL/GenBank/DDBJ databases">
        <title>Hymenobacter sp. straun FUR1 Genome sequencing and assembly.</title>
        <authorList>
            <person name="Chhetri G."/>
        </authorList>
    </citation>
    <scope>NUCLEOTIDE SEQUENCE [LARGE SCALE GENOMIC DNA]</scope>
    <source>
        <strain evidence="6 7">Fur1</strain>
    </source>
</reference>
<dbReference type="InterPro" id="IPR011004">
    <property type="entry name" value="Trimer_LpxA-like_sf"/>
</dbReference>
<sequence>MSNSLTPTGPAPELLHPIGGHERLVFLKNIITNPLIEVGDYTYYDDFEDVRNFERNVLYHFPFVGDRLRIGRFCQIASGVKFVMNGGNHRTDLFTTYPFPVFGQGWETAFDPSTFPSKGDLVVENNVWLGHDALLMPGVRVGNGAIVATRAVVTRDVPPYAIVAGNPATIVRMRFDENTVARLQAVAWWHWDAAKITRNQQAICSLDLGALERAE</sequence>
<dbReference type="CDD" id="cd03349">
    <property type="entry name" value="LbH_XAT"/>
    <property type="match status" value="1"/>
</dbReference>
<dbReference type="PANTHER" id="PTHR43300:SF11">
    <property type="entry name" value="ACETYLTRANSFERASE RV3034C-RELATED"/>
    <property type="match status" value="1"/>
</dbReference>
<dbReference type="PANTHER" id="PTHR43300">
    <property type="entry name" value="ACETYLTRANSFERASE"/>
    <property type="match status" value="1"/>
</dbReference>
<evidence type="ECO:0000256" key="3">
    <source>
        <dbReference type="ARBA" id="ARBA00022737"/>
    </source>
</evidence>
<dbReference type="InterPro" id="IPR050179">
    <property type="entry name" value="Trans_hexapeptide_repeat"/>
</dbReference>
<evidence type="ECO:0000256" key="4">
    <source>
        <dbReference type="ARBA" id="ARBA00023251"/>
    </source>
</evidence>
<dbReference type="AlphaFoldDB" id="A0A558BPI8"/>
<evidence type="ECO:0000313" key="7">
    <source>
        <dbReference type="Proteomes" id="UP000317624"/>
    </source>
</evidence>
<keyword evidence="7" id="KW-1185">Reference proteome</keyword>
<gene>
    <name evidence="6" type="ORF">FNT36_19635</name>
</gene>
<keyword evidence="4" id="KW-0046">Antibiotic resistance</keyword>
<dbReference type="OrthoDB" id="2643438at2"/>
<keyword evidence="5" id="KW-0012">Acyltransferase</keyword>
<keyword evidence="3" id="KW-0677">Repeat</keyword>
<comment type="caution">
    <text evidence="6">The sequence shown here is derived from an EMBL/GenBank/DDBJ whole genome shotgun (WGS) entry which is preliminary data.</text>
</comment>
<evidence type="ECO:0000256" key="1">
    <source>
        <dbReference type="ARBA" id="ARBA00007274"/>
    </source>
</evidence>
<dbReference type="InterPro" id="IPR001451">
    <property type="entry name" value="Hexapep"/>
</dbReference>
<evidence type="ECO:0000256" key="2">
    <source>
        <dbReference type="ARBA" id="ARBA00022679"/>
    </source>
</evidence>